<keyword evidence="2" id="KW-0067">ATP-binding</keyword>
<evidence type="ECO:0000256" key="2">
    <source>
        <dbReference type="ARBA" id="ARBA00022840"/>
    </source>
</evidence>
<dbReference type="AlphaFoldDB" id="A0A376B3U3"/>
<dbReference type="GO" id="GO:0005524">
    <property type="term" value="F:ATP binding"/>
    <property type="evidence" value="ECO:0007669"/>
    <property type="project" value="UniProtKB-KW"/>
</dbReference>
<dbReference type="GO" id="GO:0005694">
    <property type="term" value="C:chromosome"/>
    <property type="evidence" value="ECO:0007669"/>
    <property type="project" value="TreeGrafter"/>
</dbReference>
<protein>
    <recommendedName>
        <fullName evidence="3">AAA+ ATPase domain-containing protein</fullName>
    </recommendedName>
</protein>
<dbReference type="GO" id="GO:0005634">
    <property type="term" value="C:nucleus"/>
    <property type="evidence" value="ECO:0007669"/>
    <property type="project" value="TreeGrafter"/>
</dbReference>
<dbReference type="OrthoDB" id="5925at2759"/>
<dbReference type="GO" id="GO:0051598">
    <property type="term" value="P:meiotic recombination checkpoint signaling"/>
    <property type="evidence" value="ECO:0007669"/>
    <property type="project" value="TreeGrafter"/>
</dbReference>
<dbReference type="Gene3D" id="3.40.50.300">
    <property type="entry name" value="P-loop containing nucleotide triphosphate hydrolases"/>
    <property type="match status" value="1"/>
</dbReference>
<dbReference type="SMART" id="SM00382">
    <property type="entry name" value="AAA"/>
    <property type="match status" value="1"/>
</dbReference>
<dbReference type="Pfam" id="PF00004">
    <property type="entry name" value="AAA"/>
    <property type="match status" value="1"/>
</dbReference>
<dbReference type="InterPro" id="IPR001270">
    <property type="entry name" value="ClpA/B"/>
</dbReference>
<sequence>MQPEIASKRLTIFVDAKVEPNSIKTINECLYDLNKNTGRNIHNKIQYEDILDLLKKAIQNKVQALLTEEKYKNHNYVYFKTSTASIITENKINFIKSLLRVLLSENGINKLDEDKTNLLFSSFIVDLDIQKTFSTNFSTVQNNPPIFKISLYKCNYSFPSSINEENLSEKLKNTVIIDDTENDKFDMDDYSIMSITNKENENESKLNINDTKFLNKSQITLLPDLKIDKVWECLQFPVDFKENIYRTASVFAQISQQNYICNEPPTLNQFIIFHGPAGTGKTTMCKALAQKLSIRMGNLEGNGILIEFPCGKIFSRWFGDSTKNLEKLFSEIEQILEKGSMERTQTITPICLLMDEVETIASSRSSLMAKNETSDSIRVVNTLLTQIDKFKKYPNFLLLATSNFFDSLDPAFVDRADKIIRISLPSNVACKRIIKNEIQKLIKSKIIIKRDSSNFYNINESIIQNIGNNFYERKMSGRAIVKIPILCISQYFDSVPVDYDTFILALSEFYKKEY</sequence>
<gene>
    <name evidence="4" type="ORF">SCODWIG_01126</name>
</gene>
<dbReference type="GO" id="GO:0007131">
    <property type="term" value="P:reciprocal meiotic recombination"/>
    <property type="evidence" value="ECO:0007669"/>
    <property type="project" value="TreeGrafter"/>
</dbReference>
<evidence type="ECO:0000256" key="1">
    <source>
        <dbReference type="ARBA" id="ARBA00022741"/>
    </source>
</evidence>
<dbReference type="InterPro" id="IPR027417">
    <property type="entry name" value="P-loop_NTPase"/>
</dbReference>
<evidence type="ECO:0000313" key="4">
    <source>
        <dbReference type="EMBL" id="SSD59365.1"/>
    </source>
</evidence>
<evidence type="ECO:0000259" key="3">
    <source>
        <dbReference type="SMART" id="SM00382"/>
    </source>
</evidence>
<dbReference type="PANTHER" id="PTHR45991:SF1">
    <property type="entry name" value="PACHYTENE CHECKPOINT PROTEIN 2 HOMOLOG"/>
    <property type="match status" value="1"/>
</dbReference>
<dbReference type="InterPro" id="IPR003593">
    <property type="entry name" value="AAA+_ATPase"/>
</dbReference>
<dbReference type="SUPFAM" id="SSF52540">
    <property type="entry name" value="P-loop containing nucleoside triphosphate hydrolases"/>
    <property type="match status" value="1"/>
</dbReference>
<dbReference type="Proteomes" id="UP000262825">
    <property type="component" value="Unassembled WGS sequence"/>
</dbReference>
<feature type="domain" description="AAA+ ATPase" evidence="3">
    <location>
        <begin position="267"/>
        <end position="426"/>
    </location>
</feature>
<dbReference type="VEuPathDB" id="FungiDB:SCODWIG_01126"/>
<organism evidence="4 5">
    <name type="scientific">Saccharomycodes ludwigii</name>
    <dbReference type="NCBI Taxonomy" id="36035"/>
    <lineage>
        <taxon>Eukaryota</taxon>
        <taxon>Fungi</taxon>
        <taxon>Dikarya</taxon>
        <taxon>Ascomycota</taxon>
        <taxon>Saccharomycotina</taxon>
        <taxon>Saccharomycetes</taxon>
        <taxon>Saccharomycodales</taxon>
        <taxon>Saccharomycodaceae</taxon>
        <taxon>Saccharomycodes</taxon>
    </lineage>
</organism>
<dbReference type="PRINTS" id="PR00300">
    <property type="entry name" value="CLPPROTEASEA"/>
</dbReference>
<keyword evidence="1" id="KW-0547">Nucleotide-binding</keyword>
<evidence type="ECO:0000313" key="5">
    <source>
        <dbReference type="Proteomes" id="UP000262825"/>
    </source>
</evidence>
<dbReference type="GO" id="GO:0016887">
    <property type="term" value="F:ATP hydrolysis activity"/>
    <property type="evidence" value="ECO:0007669"/>
    <property type="project" value="InterPro"/>
</dbReference>
<proteinExistence type="predicted"/>
<dbReference type="PANTHER" id="PTHR45991">
    <property type="entry name" value="PACHYTENE CHECKPOINT PROTEIN 2"/>
    <property type="match status" value="1"/>
</dbReference>
<dbReference type="InterPro" id="IPR003959">
    <property type="entry name" value="ATPase_AAA_core"/>
</dbReference>
<name>A0A376B3U3_9ASCO</name>
<keyword evidence="5" id="KW-1185">Reference proteome</keyword>
<dbReference type="InterPro" id="IPR044539">
    <property type="entry name" value="Pch2-like"/>
</dbReference>
<reference evidence="5" key="1">
    <citation type="submission" date="2018-06" db="EMBL/GenBank/DDBJ databases">
        <authorList>
            <person name="Guldener U."/>
        </authorList>
    </citation>
    <scope>NUCLEOTIDE SEQUENCE [LARGE SCALE GENOMIC DNA]</scope>
    <source>
        <strain evidence="5">UTAD17</strain>
    </source>
</reference>
<dbReference type="EMBL" id="UFAJ01000130">
    <property type="protein sequence ID" value="SSD59365.1"/>
    <property type="molecule type" value="Genomic_DNA"/>
</dbReference>
<accession>A0A376B3U3</accession>